<proteinExistence type="predicted"/>
<evidence type="ECO:0000256" key="1">
    <source>
        <dbReference type="SAM" id="MobiDB-lite"/>
    </source>
</evidence>
<protein>
    <submittedName>
        <fullName evidence="2">Uncharacterized protein</fullName>
    </submittedName>
</protein>
<sequence>MRLGAWLLLLPLGCGPVQMSRAPHELPESLGEARAGQQAGARPTSPQAVPPSFGADEQVESAVSPKGRFRVHFSRVGLNAVPSGDADGNGVPDAVEVVGQAYERVADFYVGLGFLLPGSDAAVGEDNGGDGLFDVYLVDFAGRADGAFRLDGCEEEDRKCVGHMLQENDFAGYDYPSFEAAVGILASHEFFHAVQAAYRPGLGSVASEGSAVWASERFDESLDDLEQFSSSYLSRTDRGLVLDPTGPAASFSYGAGVFFQYLGERFGDRAILALWQESLVSSTAPWYVLLDTVLRREWGADFDTAFTEFSQWNLSTGARARVDQGYARGGGYDGLAPSARTLPTQEADVRVTTASTRYFVVPGGSAEVLARYTLKAGEDPAKLHLLVAAVTDTAVLRVSRAEGSGALSAKVDASDARQVIIAVVDGRHEGVGRYGTLCLTADAAGAPCVDVTPGPKDPEDGGCGAAPSGLGWVALVLALLALSARPKRAARVVVVRRDSARARSPR</sequence>
<organism evidence="2">
    <name type="scientific">Myxococcus fulvus</name>
    <dbReference type="NCBI Taxonomy" id="33"/>
    <lineage>
        <taxon>Bacteria</taxon>
        <taxon>Pseudomonadati</taxon>
        <taxon>Myxococcota</taxon>
        <taxon>Myxococcia</taxon>
        <taxon>Myxococcales</taxon>
        <taxon>Cystobacterineae</taxon>
        <taxon>Myxococcaceae</taxon>
        <taxon>Myxococcus</taxon>
    </lineage>
</organism>
<dbReference type="EMBL" id="MH908885">
    <property type="protein sequence ID" value="AYM52825.1"/>
    <property type="molecule type" value="Genomic_DNA"/>
</dbReference>
<feature type="compositionally biased region" description="Low complexity" evidence="1">
    <location>
        <begin position="33"/>
        <end position="42"/>
    </location>
</feature>
<feature type="region of interest" description="Disordered" evidence="1">
    <location>
        <begin position="22"/>
        <end position="60"/>
    </location>
</feature>
<accession>A0A3Q8I8P9</accession>
<evidence type="ECO:0000313" key="2">
    <source>
        <dbReference type="EMBL" id="AYM52825.1"/>
    </source>
</evidence>
<dbReference type="AlphaFoldDB" id="A0A3Q8I8P9"/>
<name>A0A3Q8I8P9_MYXFU</name>
<reference evidence="2" key="1">
    <citation type="journal article" date="2018" name="J. Ind. Microbiol. Biotechnol.">
        <title>Genome mining reveals uncommon alkylpyrones as type III PKS products from myxobacteria.</title>
        <authorList>
            <person name="Hug J.J."/>
            <person name="Panter F."/>
            <person name="Krug D."/>
            <person name="Muller R."/>
        </authorList>
    </citation>
    <scope>NUCLEOTIDE SEQUENCE</scope>
    <source>
        <strain evidence="2">MCy8288</strain>
    </source>
</reference>
<dbReference type="NCBIfam" id="NF045524">
    <property type="entry name" value="MXAN_6640_HExxH"/>
    <property type="match status" value="1"/>
</dbReference>